<keyword evidence="6" id="KW-0675">Receptor</keyword>
<evidence type="ECO:0000256" key="6">
    <source>
        <dbReference type="ARBA" id="ARBA00023170"/>
    </source>
</evidence>
<evidence type="ECO:0000256" key="1">
    <source>
        <dbReference type="ARBA" id="ARBA00004651"/>
    </source>
</evidence>
<feature type="transmembrane region" description="Helical" evidence="8">
    <location>
        <begin position="289"/>
        <end position="313"/>
    </location>
</feature>
<dbReference type="GO" id="GO:0005886">
    <property type="term" value="C:plasma membrane"/>
    <property type="evidence" value="ECO:0007669"/>
    <property type="project" value="UniProtKB-SubCell"/>
</dbReference>
<reference evidence="9" key="1">
    <citation type="submission" date="2021-12" db="EMBL/GenBank/DDBJ databases">
        <authorList>
            <person name="King R."/>
        </authorList>
    </citation>
    <scope>NUCLEOTIDE SEQUENCE</scope>
</reference>
<proteinExistence type="predicted"/>
<keyword evidence="7" id="KW-0325">Glycoprotein</keyword>
<keyword evidence="5 8" id="KW-0472">Membrane</keyword>
<keyword evidence="10" id="KW-1185">Reference proteome</keyword>
<name>A0A9P0BDQ7_BRAAE</name>
<evidence type="ECO:0000256" key="2">
    <source>
        <dbReference type="ARBA" id="ARBA00022475"/>
    </source>
</evidence>
<evidence type="ECO:0000256" key="7">
    <source>
        <dbReference type="ARBA" id="ARBA00023180"/>
    </source>
</evidence>
<dbReference type="Gene3D" id="3.40.190.10">
    <property type="entry name" value="Periplasmic binding protein-like II"/>
    <property type="match status" value="1"/>
</dbReference>
<dbReference type="AlphaFoldDB" id="A0A9P0BDQ7"/>
<protein>
    <submittedName>
        <fullName evidence="9">Uncharacterized protein</fullName>
    </submittedName>
</protein>
<comment type="subcellular location">
    <subcellularLocation>
        <location evidence="1">Cell membrane</location>
        <topology evidence="1">Multi-pass membrane protein</topology>
    </subcellularLocation>
</comment>
<evidence type="ECO:0000256" key="5">
    <source>
        <dbReference type="ARBA" id="ARBA00023136"/>
    </source>
</evidence>
<organism evidence="9 10">
    <name type="scientific">Brassicogethes aeneus</name>
    <name type="common">Rape pollen beetle</name>
    <name type="synonym">Meligethes aeneus</name>
    <dbReference type="NCBI Taxonomy" id="1431903"/>
    <lineage>
        <taxon>Eukaryota</taxon>
        <taxon>Metazoa</taxon>
        <taxon>Ecdysozoa</taxon>
        <taxon>Arthropoda</taxon>
        <taxon>Hexapoda</taxon>
        <taxon>Insecta</taxon>
        <taxon>Pterygota</taxon>
        <taxon>Neoptera</taxon>
        <taxon>Endopterygota</taxon>
        <taxon>Coleoptera</taxon>
        <taxon>Polyphaga</taxon>
        <taxon>Cucujiformia</taxon>
        <taxon>Nitidulidae</taxon>
        <taxon>Meligethinae</taxon>
        <taxon>Brassicogethes</taxon>
    </lineage>
</organism>
<evidence type="ECO:0000256" key="4">
    <source>
        <dbReference type="ARBA" id="ARBA00022989"/>
    </source>
</evidence>
<feature type="transmembrane region" description="Helical" evidence="8">
    <location>
        <begin position="235"/>
        <end position="253"/>
    </location>
</feature>
<evidence type="ECO:0000256" key="3">
    <source>
        <dbReference type="ARBA" id="ARBA00022692"/>
    </source>
</evidence>
<evidence type="ECO:0000313" key="10">
    <source>
        <dbReference type="Proteomes" id="UP001154078"/>
    </source>
</evidence>
<keyword evidence="4 8" id="KW-1133">Transmembrane helix</keyword>
<dbReference type="InterPro" id="IPR052192">
    <property type="entry name" value="Insect_Ionotropic_Sensory_Rcpt"/>
</dbReference>
<evidence type="ECO:0000256" key="8">
    <source>
        <dbReference type="SAM" id="Phobius"/>
    </source>
</evidence>
<accession>A0A9P0BDQ7</accession>
<dbReference type="OrthoDB" id="6506757at2759"/>
<gene>
    <name evidence="9" type="ORF">MELIAE_LOCUS10772</name>
</gene>
<dbReference type="EMBL" id="OV121138">
    <property type="protein sequence ID" value="CAH0561167.1"/>
    <property type="molecule type" value="Genomic_DNA"/>
</dbReference>
<keyword evidence="2" id="KW-1003">Cell membrane</keyword>
<dbReference type="SUPFAM" id="SSF53850">
    <property type="entry name" value="Periplasmic binding protein-like II"/>
    <property type="match status" value="1"/>
</dbReference>
<feature type="transmembrane region" description="Helical" evidence="8">
    <location>
        <begin position="473"/>
        <end position="495"/>
    </location>
</feature>
<dbReference type="PANTHER" id="PTHR42643">
    <property type="entry name" value="IONOTROPIC RECEPTOR 20A-RELATED"/>
    <property type="match status" value="1"/>
</dbReference>
<dbReference type="Proteomes" id="UP001154078">
    <property type="component" value="Chromosome 7"/>
</dbReference>
<sequence length="500" mass="59155">MYLINLQIENITDLIIDIQLLNYFEARSYFVIFFQDGVNLKSIVNALFHYYIYNVVLINTKNFNVHTYVPFKYENLHQKVKILKITNCFDDVSKEALFPNKVPEFWRNTTLKIITLEFRPHVINNDVTNNNVHGSEFTLMKELKSYIKYKKLEITGSCSKTWGKKVGHNNYTKCFGDIMNKKADTGLGFFYSLETKCIDFDATHYIAFIELVWTLPMAREISIWTSFAYMSSKELYATQLFYMVILCLAFAFIGRLKHSTKPILSWISTFLNSTIHSSKYNANTTSQRLVILTINFYSIIISTFITGLFITYLSRAVYEPQIKTTKDVIDNNLVLNFNPDYLEYITKNDTIYYQVQKNYKPCKHYSCALCKEENNCVGLLSRGEAEYYQIQKYFDKTGRPTIYISKERMWAPFSSWFFFKGHPMLAKFDKGIHYFQQGGFVDYYYKSTMFKSRLKYQKNIKDNDKRSLDLRPIFYMLIPCYTFSFIVFLVEVVWFRCTKH</sequence>
<evidence type="ECO:0000313" key="9">
    <source>
        <dbReference type="EMBL" id="CAH0561167.1"/>
    </source>
</evidence>
<dbReference type="PANTHER" id="PTHR42643:SF30">
    <property type="entry name" value="IONOTROPIC RECEPTOR 40A-RELATED"/>
    <property type="match status" value="1"/>
</dbReference>
<keyword evidence="3 8" id="KW-0812">Transmembrane</keyword>